<proteinExistence type="predicted"/>
<evidence type="ECO:0000313" key="7">
    <source>
        <dbReference type="Proteomes" id="UP001195483"/>
    </source>
</evidence>
<reference evidence="6" key="3">
    <citation type="submission" date="2023-05" db="EMBL/GenBank/DDBJ databases">
        <authorList>
            <person name="Smith C.H."/>
        </authorList>
    </citation>
    <scope>NUCLEOTIDE SEQUENCE</scope>
    <source>
        <strain evidence="6">CHS0354</strain>
        <tissue evidence="6">Mantle</tissue>
    </source>
</reference>
<dbReference type="SUPFAM" id="SSF117839">
    <property type="entry name" value="WWE domain"/>
    <property type="match status" value="1"/>
</dbReference>
<dbReference type="PROSITE" id="PS50918">
    <property type="entry name" value="WWE"/>
    <property type="match status" value="1"/>
</dbReference>
<name>A0AAE0TIY0_9BIVA</name>
<dbReference type="Gene3D" id="2.30.30.40">
    <property type="entry name" value="SH3 Domains"/>
    <property type="match status" value="2"/>
</dbReference>
<dbReference type="CDD" id="cd00198">
    <property type="entry name" value="vWFA"/>
    <property type="match status" value="1"/>
</dbReference>
<dbReference type="SUPFAM" id="SSF159034">
    <property type="entry name" value="Mib/herc2 domain-like"/>
    <property type="match status" value="2"/>
</dbReference>
<dbReference type="Proteomes" id="UP001195483">
    <property type="component" value="Unassembled WGS sequence"/>
</dbReference>
<dbReference type="AlphaFoldDB" id="A0AAE0TIY0"/>
<comment type="caution">
    <text evidence="6">The sequence shown here is derived from an EMBL/GenBank/DDBJ whole genome shotgun (WGS) entry which is preliminary data.</text>
</comment>
<dbReference type="InterPro" id="IPR004170">
    <property type="entry name" value="WWE_dom"/>
</dbReference>
<dbReference type="Pfam" id="PF02825">
    <property type="entry name" value="WWE"/>
    <property type="match status" value="1"/>
</dbReference>
<evidence type="ECO:0000259" key="3">
    <source>
        <dbReference type="PROSITE" id="PS50234"/>
    </source>
</evidence>
<dbReference type="InterPro" id="IPR010606">
    <property type="entry name" value="Mib_Herc2"/>
</dbReference>
<dbReference type="InterPro" id="IPR036465">
    <property type="entry name" value="vWFA_dom_sf"/>
</dbReference>
<reference evidence="6" key="2">
    <citation type="journal article" date="2021" name="Genome Biol. Evol.">
        <title>Developing a high-quality reference genome for a parasitic bivalve with doubly uniparental inheritance (Bivalvia: Unionida).</title>
        <authorList>
            <person name="Smith C.H."/>
        </authorList>
    </citation>
    <scope>NUCLEOTIDE SEQUENCE</scope>
    <source>
        <strain evidence="6">CHS0354</strain>
        <tissue evidence="6">Mantle</tissue>
    </source>
</reference>
<protein>
    <submittedName>
        <fullName evidence="6">Uncharacterized protein</fullName>
    </submittedName>
</protein>
<feature type="domain" description="VWFA" evidence="3">
    <location>
        <begin position="273"/>
        <end position="479"/>
    </location>
</feature>
<organism evidence="6 7">
    <name type="scientific">Potamilus streckersoni</name>
    <dbReference type="NCBI Taxonomy" id="2493646"/>
    <lineage>
        <taxon>Eukaryota</taxon>
        <taxon>Metazoa</taxon>
        <taxon>Spiralia</taxon>
        <taxon>Lophotrochozoa</taxon>
        <taxon>Mollusca</taxon>
        <taxon>Bivalvia</taxon>
        <taxon>Autobranchia</taxon>
        <taxon>Heteroconchia</taxon>
        <taxon>Palaeoheterodonta</taxon>
        <taxon>Unionida</taxon>
        <taxon>Unionoidea</taxon>
        <taxon>Unionidae</taxon>
        <taxon>Ambleminae</taxon>
        <taxon>Lampsilini</taxon>
        <taxon>Potamilus</taxon>
    </lineage>
</organism>
<gene>
    <name evidence="6" type="ORF">CHS0354_030037</name>
</gene>
<feature type="region of interest" description="Disordered" evidence="2">
    <location>
        <begin position="109"/>
        <end position="160"/>
    </location>
</feature>
<dbReference type="Gene3D" id="3.40.50.410">
    <property type="entry name" value="von Willebrand factor, type A domain"/>
    <property type="match status" value="1"/>
</dbReference>
<accession>A0AAE0TIY0</accession>
<evidence type="ECO:0000313" key="6">
    <source>
        <dbReference type="EMBL" id="KAK3611081.1"/>
    </source>
</evidence>
<dbReference type="PROSITE" id="PS51416">
    <property type="entry name" value="MIB_HERC2"/>
    <property type="match status" value="2"/>
</dbReference>
<feature type="compositionally biased region" description="Basic and acidic residues" evidence="2">
    <location>
        <begin position="125"/>
        <end position="136"/>
    </location>
</feature>
<reference evidence="6" key="1">
    <citation type="journal article" date="2021" name="Genome Biol. Evol.">
        <title>A High-Quality Reference Genome for a Parasitic Bivalve with Doubly Uniparental Inheritance (Bivalvia: Unionida).</title>
        <authorList>
            <person name="Smith C.H."/>
        </authorList>
    </citation>
    <scope>NUCLEOTIDE SEQUENCE</scope>
    <source>
        <strain evidence="6">CHS0354</strain>
    </source>
</reference>
<feature type="domain" description="WWE" evidence="4">
    <location>
        <begin position="755"/>
        <end position="833"/>
    </location>
</feature>
<dbReference type="Pfam" id="PF06701">
    <property type="entry name" value="MIB_HERC2"/>
    <property type="match status" value="2"/>
</dbReference>
<dbReference type="GO" id="GO:0016567">
    <property type="term" value="P:protein ubiquitination"/>
    <property type="evidence" value="ECO:0007669"/>
    <property type="project" value="InterPro"/>
</dbReference>
<feature type="domain" description="MIB/HERC2" evidence="5">
    <location>
        <begin position="579"/>
        <end position="650"/>
    </location>
</feature>
<evidence type="ECO:0000256" key="2">
    <source>
        <dbReference type="SAM" id="MobiDB-lite"/>
    </source>
</evidence>
<dbReference type="GO" id="GO:0004842">
    <property type="term" value="F:ubiquitin-protein transferase activity"/>
    <property type="evidence" value="ECO:0007669"/>
    <property type="project" value="InterPro"/>
</dbReference>
<dbReference type="EMBL" id="JAEAOA010001793">
    <property type="protein sequence ID" value="KAK3611081.1"/>
    <property type="molecule type" value="Genomic_DNA"/>
</dbReference>
<evidence type="ECO:0000256" key="1">
    <source>
        <dbReference type="SAM" id="Coils"/>
    </source>
</evidence>
<dbReference type="InterPro" id="IPR002035">
    <property type="entry name" value="VWF_A"/>
</dbReference>
<feature type="compositionally biased region" description="Polar residues" evidence="2">
    <location>
        <begin position="198"/>
        <end position="209"/>
    </location>
</feature>
<dbReference type="SUPFAM" id="SSF53300">
    <property type="entry name" value="vWA-like"/>
    <property type="match status" value="1"/>
</dbReference>
<feature type="region of interest" description="Disordered" evidence="2">
    <location>
        <begin position="181"/>
        <end position="212"/>
    </location>
</feature>
<feature type="coiled-coil region" evidence="1">
    <location>
        <begin position="30"/>
        <end position="57"/>
    </location>
</feature>
<dbReference type="PROSITE" id="PS50234">
    <property type="entry name" value="VWFA"/>
    <property type="match status" value="1"/>
</dbReference>
<dbReference type="GO" id="GO:0046872">
    <property type="term" value="F:metal ion binding"/>
    <property type="evidence" value="ECO:0007669"/>
    <property type="project" value="InterPro"/>
</dbReference>
<keyword evidence="1" id="KW-0175">Coiled coil</keyword>
<dbReference type="InterPro" id="IPR037252">
    <property type="entry name" value="Mib_Herc2_sf"/>
</dbReference>
<dbReference type="InterPro" id="IPR037197">
    <property type="entry name" value="WWE_dom_sf"/>
</dbReference>
<evidence type="ECO:0000259" key="4">
    <source>
        <dbReference type="PROSITE" id="PS50918"/>
    </source>
</evidence>
<evidence type="ECO:0000259" key="5">
    <source>
        <dbReference type="PROSITE" id="PS51416"/>
    </source>
</evidence>
<sequence length="852" mass="95166">MADHFQILTDLIKGLQSKVETYCKKQDDIEKSHKKHMNKLEKQIIKLKEEMVQLISADIKENIEDLQQTVDLVSSKVINMSKTINKLRTPCDSIVMSDCDHNNFMTLRKRNQNSRLSKSPRPAGQKREISDQDRSRLNFPAPNNISSDENPGSSDSDQEKVDHTIMSNRILQRLEDTALLKPNSPTLNPQLKAESPVQDVTSYRPQSRPSPAANIIVRSIQDEGGAKISGQPQEKDFMHLMEELGLERNPHTIAAVCRAGEAARSNIKITGMNTVCIFDISNSMSGEPITQMRQFMDNFIQGVEDAAVQHTLEEKIAIITCGETTTIAKHFTNDYQQVRQVTGRGLDGLKIVGRTPLMTALVLAFCYIELHGEVLDLNGHLIYPRIILISDGLATNDSSFSGLDNVTPGHDGIQVQKKLFTLGKMFRERRYPVYCIGVGQFNQPALDGLAKVTGGQLLSHTDGRTVAKYYWHQTMAGRVFSRGYEIIQSGGRVDINQLLVDLAAEQKFAQEDKAIIKSIIDRESQNTSTVVEPTLAEAVLITQDQAFPTSFVPQSGPSSNTSDPVHSDWTVTVQINEYSLEEMASLPPLGTRVTRGPHWKWGDQDGNGSGTVVRHVDKGKVTVYWDNGNISDYRYGLNGTIYDLSKDPNYRQVGPGQIEIGCFVARGPEWSRGDEDGGEGTHGMVLRKLPDRKVMVRWPCRVIETYNFGENNKFELAVVTHPKDSPVSGPTNLGTHISSVRATLTGTVAGLTSTQVDAGGGGEAAEIPIWQWEDRDKGWRIFNKQSITKIEAVYSKNSRGNVMARVKNKNVKVFLETEQYEFPHNSQRGKIRRRMVPPQEQMNLLSIEETYE</sequence>
<feature type="compositionally biased region" description="Polar residues" evidence="2">
    <location>
        <begin position="141"/>
        <end position="155"/>
    </location>
</feature>
<feature type="domain" description="MIB/HERC2" evidence="5">
    <location>
        <begin position="650"/>
        <end position="722"/>
    </location>
</feature>
<keyword evidence="7" id="KW-1185">Reference proteome</keyword>